<dbReference type="InterPro" id="IPR011990">
    <property type="entry name" value="TPR-like_helical_dom_sf"/>
</dbReference>
<dbReference type="PANTHER" id="PTHR47942:SF63">
    <property type="entry name" value="PENTATRICOPEPTIDE REPEAT-CONTAINING PROTEIN"/>
    <property type="match status" value="1"/>
</dbReference>
<dbReference type="PANTHER" id="PTHR47942">
    <property type="entry name" value="TETRATRICOPEPTIDE REPEAT (TPR)-LIKE SUPERFAMILY PROTEIN-RELATED"/>
    <property type="match status" value="1"/>
</dbReference>
<gene>
    <name evidence="2" type="primary">EMB2654</name>
    <name evidence="2" type="ORF">SNAT2548_LOCUS4082</name>
</gene>
<keyword evidence="1" id="KW-0677">Repeat</keyword>
<comment type="caution">
    <text evidence="2">The sequence shown here is derived from an EMBL/GenBank/DDBJ whole genome shotgun (WGS) entry which is preliminary data.</text>
</comment>
<sequence>MMERSLRCNAVHVASLLGAFATGASWTRALGLLKSSTGIAAVHGASLSGPVAKNSAIKASENPKAWPFSLTLLRSLRCDEQLADVVSYNSAIDGCAAGNCWQVACNLYEEIRLLSPSCAPTLVSGALRKPPAAYYKCMAGGPPVAGIQEDRVRAMVVLGAVTYNAAMNACLHSTKERRGVPTEEDETAASKEISWRRSLNLRMELGQASVAPDLVSVNLALACYAAGRGWREALSYGEGTGILGPDTGQGQRPDEVTFGALLGARFPRDLAMNLLQAMREEDLEPNAVTHSAVISACERDGNPLGAPSSLWGLGGTDAFRRLSGAAPTARADL</sequence>
<organism evidence="2 3">
    <name type="scientific">Symbiodinium natans</name>
    <dbReference type="NCBI Taxonomy" id="878477"/>
    <lineage>
        <taxon>Eukaryota</taxon>
        <taxon>Sar</taxon>
        <taxon>Alveolata</taxon>
        <taxon>Dinophyceae</taxon>
        <taxon>Suessiales</taxon>
        <taxon>Symbiodiniaceae</taxon>
        <taxon>Symbiodinium</taxon>
    </lineage>
</organism>
<dbReference type="Pfam" id="PF13812">
    <property type="entry name" value="PPR_3"/>
    <property type="match status" value="1"/>
</dbReference>
<accession>A0A812IIA8</accession>
<dbReference type="AlphaFoldDB" id="A0A812IIA8"/>
<evidence type="ECO:0000313" key="2">
    <source>
        <dbReference type="EMBL" id="CAE7033898.1"/>
    </source>
</evidence>
<dbReference type="InterPro" id="IPR051222">
    <property type="entry name" value="PPR/CCM1_RNA-binding"/>
</dbReference>
<proteinExistence type="predicted"/>
<evidence type="ECO:0000313" key="3">
    <source>
        <dbReference type="Proteomes" id="UP000604046"/>
    </source>
</evidence>
<dbReference type="OrthoDB" id="10418885at2759"/>
<protein>
    <submittedName>
        <fullName evidence="2">EMB2654 protein</fullName>
    </submittedName>
</protein>
<name>A0A812IIA8_9DINO</name>
<dbReference type="Proteomes" id="UP000604046">
    <property type="component" value="Unassembled WGS sequence"/>
</dbReference>
<dbReference type="InterPro" id="IPR002885">
    <property type="entry name" value="PPR_rpt"/>
</dbReference>
<dbReference type="Gene3D" id="1.25.40.10">
    <property type="entry name" value="Tetratricopeptide repeat domain"/>
    <property type="match status" value="2"/>
</dbReference>
<reference evidence="2" key="1">
    <citation type="submission" date="2021-02" db="EMBL/GenBank/DDBJ databases">
        <authorList>
            <person name="Dougan E. K."/>
            <person name="Rhodes N."/>
            <person name="Thang M."/>
            <person name="Chan C."/>
        </authorList>
    </citation>
    <scope>NUCLEOTIDE SEQUENCE</scope>
</reference>
<evidence type="ECO:0000256" key="1">
    <source>
        <dbReference type="ARBA" id="ARBA00022737"/>
    </source>
</evidence>
<keyword evidence="3" id="KW-1185">Reference proteome</keyword>
<dbReference type="EMBL" id="CAJNDS010000247">
    <property type="protein sequence ID" value="CAE7033898.1"/>
    <property type="molecule type" value="Genomic_DNA"/>
</dbReference>